<sequence>MSERNKIKFYLSFETSQPINFKIFLRIDGYSNQDFQLQQSECEKNIYQTEIQYSKRIENYVYQLVSDDGTYQSVYIQNPVFRQKAQKELVEVFDVPQDFKLLQTNFQKIIVNEKSKIIDFIYNNIKVSTLINLYLQLKLEKSDSLKLFLEKSYQVVLQQLDDTNQNLEDIDLMIEYIWIQIKNKNIKIDLIKKIIIQYQKFISQHENQPQLVVKFKDIFNQIENYEDRLQILENQEILSEEEAEAYISYRQYKFEFKSQLIKAQELLIKFSNPKYKMITHNLRIQIVNEIISSESIGQIKNLNFFGFKKIETNLFKEKILKINFDSDQILNGLFDVYSKLRADLDINYFEMRNFIKKQIENQKNIQLNNTLIYDYAFKYDINISNKFLTTFIESLIEDDKCETFLQSLKNQNPFVDVTTILCDLTKKASSQYQKQNRSNPNNKDGQNQLNLSKLFNDKQKFLNFLHEILKQQQIKLDQKKQQYNQKKVEILKLKEGGKEDYEYLKLELAENEFYLEEISIAALNEQKIKDFSNQLTKTIKDYMNFLGLRNLCDFQISNQLENQEEFRQYFNEIILNYEREVKSEQDEKEFLNDYEFFQKNQNKTIKIEVQKIIEICETMALKRLNYLIKNQNMLFNSYFVFQFLTKCNQQAQFYQTLQTEVDKITNQILKLEICVTSFKKFFNQQYVTEILNRFEKDYQKIVENTNKIINDTQEEYQRLLDFFIYFQKYFPNQLNHLTKFQLEYKIIKEVKNEVDKFNVYSEFAKIFFEMKNSRIMENIFSKLKIENEKYLDEEINKVNNSQLQDLRDKYFNSLINKFISDISKLYNTVFERRQQEIDIFNTLLSKLKLITSEQTKFSVQGYLPFMKTNLQQFKQNELFKNDLSFQDLEEYCVKGKTHQNLQQLCQIINKQHEVQEKLNKIKIWQCIFQSYDQNSNLILDVAKIFNTKQDSSKNKFLFQFICKYADVSVQDNKDLITPKLPFKELFKINLPQEIEEAFQIVYKLSLSNFYTNLRNFIQSQELISKVENNMKSNTSFYDLRQFIGRDQHDLSVYLKSLHDITPFIQKLLNQQNEIVRNNGYIIDDIQKLNSFIQTELTEQKQIQWTQIVYDIGKLEKIQNGLDKKRIYFDLLNSFYIKSEIKILFSQKDQPSTYSINGYSEQKIKEINSRVLINKYTRDFKVNKQGTSNIVDTLKPSNMIQVENNEEKIQKFKFMLQIVEEIRLKLQEMSDFGYFLITNETYTFQNSNTQYNNTIKEMQDLQENLTKQLSQWQSNIEQANKNFPKFTFISQSHYLQLNQYLSGQLLLNGLSKSLYQILLQINSNNIPKITEKISEDYGKSQNKLEFIAQFITNNQKSQQGGGMNKQVTGVNIIKFNNSLDAIEKIFSNEKNIKSYKSEYFLIFNTYSNFQDLQLFLQRYMFLEHQNESLNFYLVINCKLNGAQMRLLSNLRVSINYLYILVQENFFDTSLSQFNQIQIKKDDNFPHLNNIFESAIFYTSKVPGVGKSQKIIQENKIENQSLIRIPSNGSSSKENYIKQLQKNMKDIQSERNFYHLDLYETEEIELNFLLFEMIFLKSINFNQREYINLGSQAQFFIEVNNTVNKSLENSIQIKKYFKIKEIEFNIKDLCLNTLIQNGLDSQALTVYRYLNGIDKKSQNYFDDKDKLEEMKQIQQIEWKEFVRLLNQHFIQHINNCKVIPNFQQVINFIKLFGTEMMMFERSEYISLESTKQLKTLRTDIVKYSFQMCQKVSISCLQEYDNCFQAQEQILSQQTQFLLKFDTQQTSFVTFQDQQTPCLTFFFQNEKEIPKSFQKLFQNYDSKKRFFFNRSKDDDLSYKDKSILLFNNDINIFKQTREQTNRQQFKEVFENTIVQKDNFYKICTTYLRIRSNIPTIFMGETGIGKTALLEYLAYLMNDMFYSKTIHAGVTEKEIIDLVESLEKKAMELDNKKLILFFDEANTCSLISGLFKEMIVDRLIKGRQLFKNIIIIAAINPYKLKTDKQKEIFNYKIQGGIKCDEMDNKFKGIDLEYNVFPIPQSMFSFVLNFGELNKNDEDSYIANIMEILFEELENFQYKIDKQKKDDFIKMVSFSQNYVRQEMGNRTSACSLRDVKRYTNFLKSSIEFLNRASNNSEEKLQVDQNNIIPYSFYLTFYINYCLLIPQHERRVHYLKELCQKYKVFAKGFEHYQEFIQKVLDFFIQQLNLPQNISKTFSLKQNTFLLFVCIVNRIPVCLIGPPGSSKSLSLKFVISSMEGKQSKKQFLRYYPALIPICYQGHTQSKSKRVIEVYQDANKRQEEFDSKEKEQTENLCVICFDEIGLAEISPHNPLKVLHEALEKMKVAFVSISNFPLDASKMNRMLAIYRLDIVKEELEDILENTIPNQYRDNQFFNQVKKSIPQIYLNYIENQKQQNNQYQRFHGIRDYFNVVQQIINKIGQMSDKNAAFKIIEEAYFRNFSGLQNSKELLQLSFNNIEELNQISQFKPLALINQNLKEDSEKQICRNLMIITNDERKSIKFLKQQLRQKKHRFFIGMNFSQDQQTQQTNNILNQIIGCIEEGFIIVLLNLDGIYQSLYEVLNQSYHTFNQKYYSKISIGTDNSVIEVNKNFKLILIVNEQYCHRMDGPLLNRFEKHYLNHNEIIDEQDKNYIKKLNNEVNKLQEMKKKEIQKKCNIQNESYLNQLVSFKFKNLNSVIQDLYLQNKFKRQILNNYETFEMQSNDLENILRKLFHLSHFQNCMLPVSRNCQEIHLQNQFYQAYVESDYHYSLDSFILNRIILQNQIEQDYIRQFVVFSPNSSNVFEPKNTNYVYKDINEIESEQDLDKLLSQFFSKLKQEKQQIIFNTQTYNFSQNKQSSNTSDFSKQEQQILIINTYLNDSKCKQQIEFIMQKIDELSEYKNKKIQFQLNIIILVRVEDLYDMIPIIGNWEYYYIENLSPFNEYKSNAIDIIQSCPIDYIKNKFTFKNLMSQRELYLQSFFYSEAPLIEFYFSSNFQLVEEAYSKINYEIPDQLYKQKRLNQLIKAFDQGSSYTDKLKQIIQSKLYIVIQKAYNIQTLDDFIFKYLIPQYFIGQSSSTINSIILGFKNIFVMFFYQVIISLEKNGLIYGMHVCQEELFQRYVYSEMELAIDTCTDFQCEKQNNLKQTNDLIINESIQILQILQTFENTVKKQQKNCVVENDKVLIIFRESAKQNLKAFNQQIIKFPFYILIDSKNSKINQIEDGYLQVIKTLLFVNEDNLNYNAQYEDCLIDIYLVWYIWRQQIKDIKELIYFYQSSINIKQIFQTFQDQRKKDLKNFKVSQQINLLTNLLIKRIFESLLEKQKQCKNISFYENSQYLLKALRRTEDNECKQILEKVELINYICHHFSEIREISNLISEIKVQNIIKLQIDFLNQAKELLRIYYFNSQKNNQKNVKIEFLKKWNQFMKELIIFSIEKGKYVNVDIHFIYLLFELELNEAQVQQNMTENTDFQIFLHRVFFLLSHGLTIENQNFVFLNSAPCTSTIQQQKKEFYTYLAYGQILQNKLYKNKFLDKENQEFNFLKILLENNFNQLNSLQQTIYASIFKVLVQELVDQKDLEEGYFIKRKDAKLNCQNDKDLQDNDLDSSIQKYFSKLNSKALQLYIAKQLFYQQKLKNIENSYFFKNCRWLEEFKKLQNLNTEQLIQSNQFNIQQDKDCLIDQLKEIVYQNIESSNNIFKLMFKGVINNKVYYPFNMKYSFESQINNQFMQNQKLYQCLCCKNYIVKNQTEIIVQCQYCKINININEENKLKLILNDLSKIKENKSGIELEEGFCLKLSEQNFKTQQINFNCFCQALFSLLYHIIFSLSLKKFNDSQFGKLAEISLFDTSKQINQKYQTLYINKILKIHPTQNKHEQYLKDQINIALECFFKYTNQEHEFTKSKSLYILVHLVQHLLNSDKVKVVDIQYSESLNQILQDDIHSQFNTLKDQYSNELFLLLEKYDQVYNQFEDKIQYLPKSLKFTHSYVDYKKAYFYITSKEIRKNIQEQYPILITLLDIAENQMLFDSLRVFVKFYQTCSKLLSFKFQYSEAQNLILDQAINKINKLDGQNSQNEKDFQNNLDLQKVNFIKAWKNVLSIKPTGQKSIKEQLNLDDINGETKLSNLIYTSEQAPSQFFKLLNYLCDFQNEQIKSVLKACEKHFSDEDVKKLDQEIRFQFQNEEGKQIIRPLQSISSSQIINVKNYQILEQFASCGFEEGDGINEYIIFDKKNIQHELGKVLLQNASLIDIQNSIQIKFLISQKEIITVNKDINQYQELPINLTKSLDQIINNKEMAFDMLSKIHTTQKYINFDINQQCNTPILQAMESINIKFKCPKLSSFLQGLQLKDFTGLIFYLQEKVLDSLVVICNQQLRDDGQSDFIESIILKYSKKLDLLKDLRKRLGLYIIKMFSPNKIQVEANYCLAISLQNEGFINDNNSIFQDQDLSKLTIKDCFILFQKIQLQVNEMENYDANTINKQHKKLLIEEEFNDQFDQ</sequence>
<dbReference type="InterPro" id="IPR011704">
    <property type="entry name" value="ATPase_dyneun-rel_AAA"/>
</dbReference>
<dbReference type="GeneID" id="24436771"/>
<dbReference type="InterPro" id="IPR003593">
    <property type="entry name" value="AAA+_ATPase"/>
</dbReference>
<dbReference type="InParanoid" id="W7XK94"/>
<feature type="domain" description="AAA+ ATPase" evidence="2">
    <location>
        <begin position="2226"/>
        <end position="2374"/>
    </location>
</feature>
<proteinExistence type="predicted"/>
<gene>
    <name evidence="3" type="ORF">TTHERM_000006059</name>
</gene>
<protein>
    <submittedName>
        <fullName evidence="3">AAA domain, dynein subfamily protein</fullName>
    </submittedName>
</protein>
<keyword evidence="4" id="KW-1185">Reference proteome</keyword>
<dbReference type="SUPFAM" id="SSF52540">
    <property type="entry name" value="P-loop containing nucleoside triphosphate hydrolases"/>
    <property type="match status" value="2"/>
</dbReference>
<evidence type="ECO:0000256" key="1">
    <source>
        <dbReference type="SAM" id="Coils"/>
    </source>
</evidence>
<dbReference type="SMART" id="SM00382">
    <property type="entry name" value="AAA"/>
    <property type="match status" value="2"/>
</dbReference>
<dbReference type="GO" id="GO:0005524">
    <property type="term" value="F:ATP binding"/>
    <property type="evidence" value="ECO:0007669"/>
    <property type="project" value="InterPro"/>
</dbReference>
<feature type="coiled-coil region" evidence="1">
    <location>
        <begin position="1528"/>
        <end position="1555"/>
    </location>
</feature>
<dbReference type="PANTHER" id="PTHR22605">
    <property type="entry name" value="RZ-TYPE DOMAIN-CONTAINING PROTEIN"/>
    <property type="match status" value="1"/>
</dbReference>
<feature type="domain" description="AAA+ ATPase" evidence="2">
    <location>
        <begin position="1888"/>
        <end position="2015"/>
    </location>
</feature>
<dbReference type="KEGG" id="tet:TTHERM_000006059"/>
<feature type="coiled-coil region" evidence="1">
    <location>
        <begin position="462"/>
        <end position="496"/>
    </location>
</feature>
<dbReference type="Proteomes" id="UP000009168">
    <property type="component" value="Unassembled WGS sequence"/>
</dbReference>
<evidence type="ECO:0000313" key="3">
    <source>
        <dbReference type="EMBL" id="EWS76306.1"/>
    </source>
</evidence>
<dbReference type="RefSeq" id="XP_012651090.1">
    <property type="nucleotide sequence ID" value="XM_012795636.1"/>
</dbReference>
<dbReference type="EMBL" id="GG662845">
    <property type="protein sequence ID" value="EWS76306.1"/>
    <property type="molecule type" value="Genomic_DNA"/>
</dbReference>
<dbReference type="PANTHER" id="PTHR22605:SF1">
    <property type="entry name" value="RZ-TYPE DOMAIN-CONTAINING PROTEIN"/>
    <property type="match status" value="1"/>
</dbReference>
<feature type="coiled-coil region" evidence="1">
    <location>
        <begin position="215"/>
        <end position="242"/>
    </location>
</feature>
<dbReference type="STRING" id="312017.W7XK94"/>
<dbReference type="GO" id="GO:0016887">
    <property type="term" value="F:ATP hydrolysis activity"/>
    <property type="evidence" value="ECO:0007669"/>
    <property type="project" value="InterPro"/>
</dbReference>
<dbReference type="OrthoDB" id="2400221at2759"/>
<evidence type="ECO:0000259" key="2">
    <source>
        <dbReference type="SMART" id="SM00382"/>
    </source>
</evidence>
<evidence type="ECO:0000313" key="4">
    <source>
        <dbReference type="Proteomes" id="UP000009168"/>
    </source>
</evidence>
<name>W7XK94_TETTS</name>
<keyword evidence="1" id="KW-0175">Coiled coil</keyword>
<dbReference type="eggNOG" id="ENOG502QQ65">
    <property type="taxonomic scope" value="Eukaryota"/>
</dbReference>
<accession>W7XK94</accession>
<dbReference type="Pfam" id="PF07728">
    <property type="entry name" value="AAA_5"/>
    <property type="match status" value="1"/>
</dbReference>
<feature type="coiled-coil region" evidence="1">
    <location>
        <begin position="1243"/>
        <end position="1281"/>
    </location>
</feature>
<dbReference type="InterPro" id="IPR027417">
    <property type="entry name" value="P-loop_NTPase"/>
</dbReference>
<organism evidence="3 4">
    <name type="scientific">Tetrahymena thermophila (strain SB210)</name>
    <dbReference type="NCBI Taxonomy" id="312017"/>
    <lineage>
        <taxon>Eukaryota</taxon>
        <taxon>Sar</taxon>
        <taxon>Alveolata</taxon>
        <taxon>Ciliophora</taxon>
        <taxon>Intramacronucleata</taxon>
        <taxon>Oligohymenophorea</taxon>
        <taxon>Hymenostomatida</taxon>
        <taxon>Tetrahymenina</taxon>
        <taxon>Tetrahymenidae</taxon>
        <taxon>Tetrahymena</taxon>
    </lineage>
</organism>
<dbReference type="InterPro" id="IPR031248">
    <property type="entry name" value="RNF213"/>
</dbReference>
<dbReference type="GO" id="GO:0004842">
    <property type="term" value="F:ubiquitin-protein transferase activity"/>
    <property type="evidence" value="ECO:0007669"/>
    <property type="project" value="InterPro"/>
</dbReference>
<dbReference type="Gene3D" id="3.40.50.300">
    <property type="entry name" value="P-loop containing nucleotide triphosphate hydrolases"/>
    <property type="match status" value="2"/>
</dbReference>
<reference evidence="4" key="1">
    <citation type="journal article" date="2006" name="PLoS Biol.">
        <title>Macronuclear genome sequence of the ciliate Tetrahymena thermophila, a model eukaryote.</title>
        <authorList>
            <person name="Eisen J.A."/>
            <person name="Coyne R.S."/>
            <person name="Wu M."/>
            <person name="Wu D."/>
            <person name="Thiagarajan M."/>
            <person name="Wortman J.R."/>
            <person name="Badger J.H."/>
            <person name="Ren Q."/>
            <person name="Amedeo P."/>
            <person name="Jones K.M."/>
            <person name="Tallon L.J."/>
            <person name="Delcher A.L."/>
            <person name="Salzberg S.L."/>
            <person name="Silva J.C."/>
            <person name="Haas B.J."/>
            <person name="Majoros W.H."/>
            <person name="Farzad M."/>
            <person name="Carlton J.M."/>
            <person name="Smith R.K. Jr."/>
            <person name="Garg J."/>
            <person name="Pearlman R.E."/>
            <person name="Karrer K.M."/>
            <person name="Sun L."/>
            <person name="Manning G."/>
            <person name="Elde N.C."/>
            <person name="Turkewitz A.P."/>
            <person name="Asai D.J."/>
            <person name="Wilkes D.E."/>
            <person name="Wang Y."/>
            <person name="Cai H."/>
            <person name="Collins K."/>
            <person name="Stewart B.A."/>
            <person name="Lee S.R."/>
            <person name="Wilamowska K."/>
            <person name="Weinberg Z."/>
            <person name="Ruzzo W.L."/>
            <person name="Wloga D."/>
            <person name="Gaertig J."/>
            <person name="Frankel J."/>
            <person name="Tsao C.-C."/>
            <person name="Gorovsky M.A."/>
            <person name="Keeling P.J."/>
            <person name="Waller R.F."/>
            <person name="Patron N.J."/>
            <person name="Cherry J.M."/>
            <person name="Stover N.A."/>
            <person name="Krieger C.J."/>
            <person name="del Toro C."/>
            <person name="Ryder H.F."/>
            <person name="Williamson S.C."/>
            <person name="Barbeau R.A."/>
            <person name="Hamilton E.P."/>
            <person name="Orias E."/>
        </authorList>
    </citation>
    <scope>NUCLEOTIDE SEQUENCE [LARGE SCALE GENOMIC DNA]</scope>
    <source>
        <strain evidence="4">SB210</strain>
    </source>
</reference>